<keyword evidence="2" id="KW-1185">Reference proteome</keyword>
<dbReference type="RefSeq" id="WP_014111602.1">
    <property type="nucleotide sequence ID" value="NC_016043.1"/>
</dbReference>
<proteinExistence type="predicted"/>
<dbReference type="KEGG" id="tas:TASI_0940"/>
<dbReference type="AlphaFoldDB" id="G4QB85"/>
<gene>
    <name evidence="1" type="ordered locus">TASI_0940</name>
</gene>
<dbReference type="SUPFAM" id="SSF47240">
    <property type="entry name" value="Ferritin-like"/>
    <property type="match status" value="1"/>
</dbReference>
<dbReference type="InterPro" id="IPR009078">
    <property type="entry name" value="Ferritin-like_SF"/>
</dbReference>
<dbReference type="PANTHER" id="PTHR42782">
    <property type="entry name" value="SI:CH73-314G15.3"/>
    <property type="match status" value="1"/>
</dbReference>
<name>G4QB85_TAYAM</name>
<evidence type="ECO:0008006" key="3">
    <source>
        <dbReference type="Google" id="ProtNLM"/>
    </source>
</evidence>
<dbReference type="EMBL" id="CP003059">
    <property type="protein sequence ID" value="AEP36706.1"/>
    <property type="molecule type" value="Genomic_DNA"/>
</dbReference>
<dbReference type="CDD" id="cd00657">
    <property type="entry name" value="Ferritin_like"/>
    <property type="match status" value="1"/>
</dbReference>
<evidence type="ECO:0000313" key="2">
    <source>
        <dbReference type="Proteomes" id="UP000009284"/>
    </source>
</evidence>
<dbReference type="PIRSF" id="PIRSF012318">
    <property type="entry name" value="UCP012318"/>
    <property type="match status" value="1"/>
</dbReference>
<dbReference type="HOGENOM" id="CLU_035354_0_1_4"/>
<reference key="1">
    <citation type="submission" date="2011-09" db="EMBL/GenBank/DDBJ databases">
        <title>Genomic characterization of the Taylorella genus.</title>
        <authorList>
            <person name="Hebert L."/>
            <person name="Moumen B."/>
            <person name="Pons N."/>
            <person name="Duquesne F."/>
            <person name="Breuil M.-F."/>
            <person name="Goux D."/>
            <person name="Batto J.-M."/>
            <person name="Renault P."/>
            <person name="Laugier C."/>
            <person name="Petry S."/>
        </authorList>
    </citation>
    <scope>NUCLEOTIDE SEQUENCE</scope>
    <source>
        <strain>MCE3</strain>
    </source>
</reference>
<reference evidence="1 2" key="2">
    <citation type="journal article" date="2012" name="PLoS ONE">
        <title>Genomic characterization of the taylorella genus.</title>
        <authorList>
            <person name="Hebert L."/>
            <person name="Moumen B."/>
            <person name="Pons N."/>
            <person name="Duquesne F."/>
            <person name="Breuil M.F."/>
            <person name="Goux D."/>
            <person name="Batto J.M."/>
            <person name="Laugier C."/>
            <person name="Renault P."/>
            <person name="Petry S."/>
        </authorList>
    </citation>
    <scope>NUCLEOTIDE SEQUENCE [LARGE SCALE GENOMIC DNA]</scope>
    <source>
        <strain evidence="1 2">MCE3</strain>
    </source>
</reference>
<dbReference type="PANTHER" id="PTHR42782:SF4">
    <property type="entry name" value="DUF455 DOMAIN-CONTAINING PROTEIN"/>
    <property type="match status" value="1"/>
</dbReference>
<dbReference type="Proteomes" id="UP000009284">
    <property type="component" value="Chromosome"/>
</dbReference>
<organism evidence="1 2">
    <name type="scientific">Taylorella asinigenitalis (strain MCE3)</name>
    <dbReference type="NCBI Taxonomy" id="1008459"/>
    <lineage>
        <taxon>Bacteria</taxon>
        <taxon>Pseudomonadati</taxon>
        <taxon>Pseudomonadota</taxon>
        <taxon>Betaproteobacteria</taxon>
        <taxon>Burkholderiales</taxon>
        <taxon>Alcaligenaceae</taxon>
        <taxon>Taylorella</taxon>
    </lineage>
</organism>
<sequence length="262" mass="29530">MPNLRNLALEALEENNIDRKCELTRAICGDIATLDVQEVLTPSSNLPGRPDKPVLIDPKEVAHRTAGSLAGRASLLHSIAHIEFNAINLALDIVWRFPDMPKEFYSDWLQVAREEVYHFGLVRDHLRTLDCDYGDIPAHSGLWDICEKTADNLKARLALVPVTLEARGLDVNPAMQDKLRQAGDMRAVEILGIILRDEIGHVKFGTKWFNYVCDSEGVDPLRTYQELLENYGMKKPKGPFNLDGRKNAGFSDEALNWLKNLE</sequence>
<dbReference type="OrthoDB" id="9778629at2"/>
<dbReference type="STRING" id="1008459.TASI_0940"/>
<protein>
    <recommendedName>
        <fullName evidence="3">Ferritin-like domain-containing protein</fullName>
    </recommendedName>
</protein>
<dbReference type="eggNOG" id="COG2833">
    <property type="taxonomic scope" value="Bacteria"/>
</dbReference>
<dbReference type="InterPro" id="IPR011197">
    <property type="entry name" value="UCP012318"/>
</dbReference>
<dbReference type="InterPro" id="IPR007402">
    <property type="entry name" value="DUF455"/>
</dbReference>
<dbReference type="Pfam" id="PF04305">
    <property type="entry name" value="DUF455"/>
    <property type="match status" value="1"/>
</dbReference>
<evidence type="ECO:0000313" key="1">
    <source>
        <dbReference type="EMBL" id="AEP36706.1"/>
    </source>
</evidence>
<accession>G4QB85</accession>